<dbReference type="Pfam" id="PF00107">
    <property type="entry name" value="ADH_zinc_N"/>
    <property type="match status" value="1"/>
</dbReference>
<sequence>MPRISTRTSAQASSCSIPTPWPPSMRSRSSAQARSSGSRRKSEGIRLESQNGHSDDAVRGRPCLSVRRSAVPNLAAVMPRLGEIEVRDVGEPVLGAREAAVEIRSVGICGSDVTYYRVGRIGDWVVDGPLILGHEASGVVTAVGEDVSRVAVGDRVAIEPGTPCRDCDDCLRGRYHLCSRLAFLATPPYDGALVQRLAIDERNLFALPDGLSFDDGAMLEPLSVGIWACRRAGLEPGDRVLVTGAGPVGTFAAQAARAFGAGSVTMVDVSPFRLEIARTLGFEAESADSPSTATFDVLLECSGAPGALAQGLARLGNHGRAAMVGLPKQPVELPLSSLNARELTVSLVNRYAHTWPTAIDLVASGRVDVRTIVTHHFDLDATEDALNLSATDPNSMKAIIHPQAAATV</sequence>
<dbReference type="PROSITE" id="PS00059">
    <property type="entry name" value="ADH_ZINC"/>
    <property type="match status" value="1"/>
</dbReference>
<protein>
    <submittedName>
        <fullName evidence="9">NAD(P)-dependent alcohol dehydrogenase</fullName>
    </submittedName>
</protein>
<proteinExistence type="inferred from homology"/>
<evidence type="ECO:0000256" key="2">
    <source>
        <dbReference type="ARBA" id="ARBA00008072"/>
    </source>
</evidence>
<dbReference type="GO" id="GO:0008270">
    <property type="term" value="F:zinc ion binding"/>
    <property type="evidence" value="ECO:0007669"/>
    <property type="project" value="InterPro"/>
</dbReference>
<dbReference type="SMART" id="SM00829">
    <property type="entry name" value="PKS_ER"/>
    <property type="match status" value="1"/>
</dbReference>
<feature type="compositionally biased region" description="Polar residues" evidence="7">
    <location>
        <begin position="1"/>
        <end position="17"/>
    </location>
</feature>
<dbReference type="SUPFAM" id="SSF51735">
    <property type="entry name" value="NAD(P)-binding Rossmann-fold domains"/>
    <property type="match status" value="1"/>
</dbReference>
<dbReference type="InterPro" id="IPR045306">
    <property type="entry name" value="SDH-like"/>
</dbReference>
<dbReference type="Gene3D" id="3.90.180.10">
    <property type="entry name" value="Medium-chain alcohol dehydrogenases, catalytic domain"/>
    <property type="match status" value="1"/>
</dbReference>
<dbReference type="PANTHER" id="PTHR43161:SF9">
    <property type="entry name" value="SORBITOL DEHYDROGENASE"/>
    <property type="match status" value="1"/>
</dbReference>
<dbReference type="GO" id="GO:0016616">
    <property type="term" value="F:oxidoreductase activity, acting on the CH-OH group of donors, NAD or NADP as acceptor"/>
    <property type="evidence" value="ECO:0007669"/>
    <property type="project" value="InterPro"/>
</dbReference>
<evidence type="ECO:0000256" key="5">
    <source>
        <dbReference type="ARBA" id="ARBA00023002"/>
    </source>
</evidence>
<evidence type="ECO:0000256" key="3">
    <source>
        <dbReference type="ARBA" id="ARBA00022723"/>
    </source>
</evidence>
<reference evidence="9 10" key="1">
    <citation type="submission" date="2019-07" db="EMBL/GenBank/DDBJ databases">
        <title>Full genome sequence of Humibacter sp. WJ7-1.</title>
        <authorList>
            <person name="Im W.-T."/>
        </authorList>
    </citation>
    <scope>NUCLEOTIDE SEQUENCE [LARGE SCALE GENOMIC DNA]</scope>
    <source>
        <strain evidence="9 10">WJ7-1</strain>
    </source>
</reference>
<feature type="region of interest" description="Disordered" evidence="7">
    <location>
        <begin position="1"/>
        <end position="60"/>
    </location>
</feature>
<comment type="similarity">
    <text evidence="2 6">Belongs to the zinc-containing alcohol dehydrogenase family.</text>
</comment>
<dbReference type="Pfam" id="PF08240">
    <property type="entry name" value="ADH_N"/>
    <property type="match status" value="1"/>
</dbReference>
<dbReference type="InterPro" id="IPR020843">
    <property type="entry name" value="ER"/>
</dbReference>
<dbReference type="Proteomes" id="UP000320216">
    <property type="component" value="Chromosome"/>
</dbReference>
<evidence type="ECO:0000256" key="6">
    <source>
        <dbReference type="RuleBase" id="RU361277"/>
    </source>
</evidence>
<keyword evidence="3 6" id="KW-0479">Metal-binding</keyword>
<dbReference type="InterPro" id="IPR011032">
    <property type="entry name" value="GroES-like_sf"/>
</dbReference>
<evidence type="ECO:0000256" key="1">
    <source>
        <dbReference type="ARBA" id="ARBA00001947"/>
    </source>
</evidence>
<feature type="compositionally biased region" description="Low complexity" evidence="7">
    <location>
        <begin position="24"/>
        <end position="36"/>
    </location>
</feature>
<evidence type="ECO:0000313" key="9">
    <source>
        <dbReference type="EMBL" id="QDZ15848.1"/>
    </source>
</evidence>
<keyword evidence="4 6" id="KW-0862">Zinc</keyword>
<keyword evidence="10" id="KW-1185">Reference proteome</keyword>
<organism evidence="9 10">
    <name type="scientific">Humibacter ginsenosidimutans</name>
    <dbReference type="NCBI Taxonomy" id="2599293"/>
    <lineage>
        <taxon>Bacteria</taxon>
        <taxon>Bacillati</taxon>
        <taxon>Actinomycetota</taxon>
        <taxon>Actinomycetes</taxon>
        <taxon>Micrococcales</taxon>
        <taxon>Microbacteriaceae</taxon>
        <taxon>Humibacter</taxon>
    </lineage>
</organism>
<dbReference type="SUPFAM" id="SSF50129">
    <property type="entry name" value="GroES-like"/>
    <property type="match status" value="1"/>
</dbReference>
<dbReference type="Gene3D" id="3.40.50.720">
    <property type="entry name" value="NAD(P)-binding Rossmann-like Domain"/>
    <property type="match status" value="1"/>
</dbReference>
<keyword evidence="5" id="KW-0560">Oxidoreductase</keyword>
<gene>
    <name evidence="9" type="ORF">FPZ11_14665</name>
</gene>
<dbReference type="AlphaFoldDB" id="A0A5B8M536"/>
<dbReference type="PANTHER" id="PTHR43161">
    <property type="entry name" value="SORBITOL DEHYDROGENASE"/>
    <property type="match status" value="1"/>
</dbReference>
<evidence type="ECO:0000313" key="10">
    <source>
        <dbReference type="Proteomes" id="UP000320216"/>
    </source>
</evidence>
<dbReference type="OrthoDB" id="9797931at2"/>
<accession>A0A5B8M536</accession>
<dbReference type="InterPro" id="IPR002328">
    <property type="entry name" value="ADH_Zn_CS"/>
</dbReference>
<evidence type="ECO:0000256" key="7">
    <source>
        <dbReference type="SAM" id="MobiDB-lite"/>
    </source>
</evidence>
<comment type="cofactor">
    <cofactor evidence="1 6">
        <name>Zn(2+)</name>
        <dbReference type="ChEBI" id="CHEBI:29105"/>
    </cofactor>
</comment>
<name>A0A5B8M536_9MICO</name>
<evidence type="ECO:0000256" key="4">
    <source>
        <dbReference type="ARBA" id="ARBA00022833"/>
    </source>
</evidence>
<dbReference type="InterPro" id="IPR036291">
    <property type="entry name" value="NAD(P)-bd_dom_sf"/>
</dbReference>
<dbReference type="KEGG" id="huw:FPZ11_14665"/>
<feature type="domain" description="Enoyl reductase (ER)" evidence="8">
    <location>
        <begin position="79"/>
        <end position="400"/>
    </location>
</feature>
<dbReference type="InterPro" id="IPR013149">
    <property type="entry name" value="ADH-like_C"/>
</dbReference>
<dbReference type="EMBL" id="CP042305">
    <property type="protein sequence ID" value="QDZ15848.1"/>
    <property type="molecule type" value="Genomic_DNA"/>
</dbReference>
<dbReference type="CDD" id="cd05285">
    <property type="entry name" value="sorbitol_DH"/>
    <property type="match status" value="1"/>
</dbReference>
<evidence type="ECO:0000259" key="8">
    <source>
        <dbReference type="SMART" id="SM00829"/>
    </source>
</evidence>
<dbReference type="InterPro" id="IPR013154">
    <property type="entry name" value="ADH-like_N"/>
</dbReference>